<dbReference type="InterPro" id="IPR014756">
    <property type="entry name" value="Ig_E-set"/>
</dbReference>
<protein>
    <recommendedName>
        <fullName evidence="1">IPT/TIG domain-containing protein</fullName>
    </recommendedName>
</protein>
<feature type="domain" description="IPT/TIG" evidence="1">
    <location>
        <begin position="869"/>
        <end position="954"/>
    </location>
</feature>
<feature type="domain" description="IPT/TIG" evidence="1">
    <location>
        <begin position="1047"/>
        <end position="1129"/>
    </location>
</feature>
<dbReference type="CDD" id="cd00102">
    <property type="entry name" value="IPT"/>
    <property type="match status" value="4"/>
</dbReference>
<feature type="domain" description="IPT/TIG" evidence="1">
    <location>
        <begin position="699"/>
        <end position="782"/>
    </location>
</feature>
<keyword evidence="3" id="KW-1185">Reference proteome</keyword>
<dbReference type="EMBL" id="CAXAQS010000005">
    <property type="protein sequence ID" value="CAK9249570.1"/>
    <property type="molecule type" value="Genomic_DNA"/>
</dbReference>
<reference evidence="2" key="1">
    <citation type="submission" date="2024-02" db="EMBL/GenBank/DDBJ databases">
        <authorList>
            <consortium name="ELIXIR-Norway"/>
            <consortium name="Elixir Norway"/>
        </authorList>
    </citation>
    <scope>NUCLEOTIDE SEQUENCE</scope>
</reference>
<dbReference type="Proteomes" id="UP001497444">
    <property type="component" value="Unassembled WGS sequence"/>
</dbReference>
<dbReference type="Pfam" id="PF01833">
    <property type="entry name" value="TIG"/>
    <property type="match status" value="6"/>
</dbReference>
<evidence type="ECO:0000259" key="1">
    <source>
        <dbReference type="SMART" id="SM00429"/>
    </source>
</evidence>
<dbReference type="InterPro" id="IPR002909">
    <property type="entry name" value="IPT_dom"/>
</dbReference>
<dbReference type="InterPro" id="IPR031148">
    <property type="entry name" value="Plexin"/>
</dbReference>
<feature type="domain" description="IPT/TIG" evidence="1">
    <location>
        <begin position="956"/>
        <end position="1045"/>
    </location>
</feature>
<sequence>MRCLVDSIPVRSSSANSMTYFTESTLSFKLSSTFLVDVMKGQHFIQLQWKTIRSAGRRHQWLIVSNTTYMNSLSATAGFDSVWHTSDTKDKVITTNGVWQVLSDNLHFEITTPTAVVFIYSATLIPLVSTKSLDRRVDSISTRFNLDGTGYTEGSDIYGINSWNPTAANCDGMLSLTLPVGNHTLALQWMKQGTGFRAWGSTPSLMDGYASARNLIVLTGRETFQSHLMQAETSTSADVALENKWSLIPGSVLTFELQRQSAVLFTFAVPATQRSQPTVDSNLWRGLPTLQARLWVDGAFYSFDSSSAVSLTGAERVLTALTGSVGIVAPAGRHSAAIQWRASNAVEWQTLNEIVGGEQLLAIITSEDETPSVILPDSGSLMGYSDSSLGLGSVQLSVARLSFSPGILVSVNLTVSNGGLLSRFNGNSSGSVFPVTIVSGSTTTSPDFFNGTSPWIYIGGPLNYVNTAIAATEYWPPPLWFGESWLNISLAVTDITQIDEDWTPLVTSNDAVVKLLILPVDHPFTLEVSTATQIGFENETTILGPIMLNDVDNPVSNPYRASISASCGVISLSNLTDSLVKYYDGLMAFEAYLSIKSAFSNSDAIYVSYVTDRPASLIFAKSNLNSTAVTVYGDNFNASCQYYCQFNEKEVDGFFVSESQVICVPPWMIGAVNVSLIECGETVGNTTIILSSGDVGVFIDHIFPSASLMSGGATVKIHGSGFLQMLNHNPSCLFGDMHSAAALLSDSLMTCVSPRSDRPGYVHLNLKTDGGNMGFDSRFLFLNQIVIEAVRPQQASVIGGAEIVISGGNYPFNAKYSCLFGNSMAIAWYKNSSAVVCVTPATKFGSVYLHLLINDCILNDFLPFKFIDPAIISNIFPIRGPVSGTTAVSISGTGFKNGSTYQCLFGRLWSGGMYISSSKIVCSLPPQDVQDVILKVYEDDSILRSTDMQIFSYIPTAVVTQVSPSAGTPLTAGSGITVFGFNLATLNIGFSLFCVFGNQSTTAILVSDDMVSCATPSTSFRGSMPFFLQHGDYFVNSEPFPFLYLDDIAVTQVFPSQGVTSGGTELIIIGGPFLSDATISCNFNGTNILAWYINSTAVECMTPSSLPGYMTIELMINDLYIGNNTFECTLQRSIVPTIYDIFIRDSDDGYTQSFLREQVYCEKVK</sequence>
<dbReference type="SMART" id="SM00429">
    <property type="entry name" value="IPT"/>
    <property type="match status" value="4"/>
</dbReference>
<evidence type="ECO:0000313" key="2">
    <source>
        <dbReference type="EMBL" id="CAK9249570.1"/>
    </source>
</evidence>
<dbReference type="PANTHER" id="PTHR22625">
    <property type="entry name" value="PLEXIN"/>
    <property type="match status" value="1"/>
</dbReference>
<dbReference type="SUPFAM" id="SSF81296">
    <property type="entry name" value="E set domains"/>
    <property type="match status" value="6"/>
</dbReference>
<proteinExistence type="predicted"/>
<dbReference type="PANTHER" id="PTHR22625:SF70">
    <property type="entry name" value="PLEXIN A, ISOFORM A"/>
    <property type="match status" value="1"/>
</dbReference>
<name>A0ABP0V9H9_9BRYO</name>
<dbReference type="InterPro" id="IPR013783">
    <property type="entry name" value="Ig-like_fold"/>
</dbReference>
<accession>A0ABP0V9H9</accession>
<gene>
    <name evidence="2" type="ORF">CSSPJE1EN1_LOCUS24948</name>
</gene>
<evidence type="ECO:0000313" key="3">
    <source>
        <dbReference type="Proteomes" id="UP001497444"/>
    </source>
</evidence>
<organism evidence="2 3">
    <name type="scientific">Sphagnum jensenii</name>
    <dbReference type="NCBI Taxonomy" id="128206"/>
    <lineage>
        <taxon>Eukaryota</taxon>
        <taxon>Viridiplantae</taxon>
        <taxon>Streptophyta</taxon>
        <taxon>Embryophyta</taxon>
        <taxon>Bryophyta</taxon>
        <taxon>Sphagnophytina</taxon>
        <taxon>Sphagnopsida</taxon>
        <taxon>Sphagnales</taxon>
        <taxon>Sphagnaceae</taxon>
        <taxon>Sphagnum</taxon>
    </lineage>
</organism>
<dbReference type="Gene3D" id="2.60.40.10">
    <property type="entry name" value="Immunoglobulins"/>
    <property type="match status" value="6"/>
</dbReference>
<comment type="caution">
    <text evidence="2">The sequence shown here is derived from an EMBL/GenBank/DDBJ whole genome shotgun (WGS) entry which is preliminary data.</text>
</comment>